<protein>
    <submittedName>
        <fullName evidence="1">Uncharacterized protein</fullName>
    </submittedName>
</protein>
<dbReference type="RefSeq" id="WP_077020118.1">
    <property type="nucleotide sequence ID" value="NZ_CADETK010000010.1"/>
</dbReference>
<name>A0A1V2W331_9BURK</name>
<evidence type="ECO:0000313" key="1">
    <source>
        <dbReference type="EMBL" id="ONU85030.1"/>
    </source>
</evidence>
<dbReference type="EMBL" id="MUTJ01000053">
    <property type="protein sequence ID" value="ONU85030.1"/>
    <property type="molecule type" value="Genomic_DNA"/>
</dbReference>
<reference evidence="1 2" key="1">
    <citation type="submission" date="2016-08" db="EMBL/GenBank/DDBJ databases">
        <authorList>
            <person name="Seilhamer J.J."/>
        </authorList>
    </citation>
    <scope>NUCLEOTIDE SEQUENCE [LARGE SCALE GENOMIC DNA]</scope>
    <source>
        <strain evidence="1 2">VC14762</strain>
    </source>
</reference>
<dbReference type="Proteomes" id="UP000188543">
    <property type="component" value="Unassembled WGS sequence"/>
</dbReference>
<accession>A0A1V2W331</accession>
<proteinExistence type="predicted"/>
<dbReference type="AlphaFoldDB" id="A0A1V2W331"/>
<organism evidence="1 2">
    <name type="scientific">Burkholderia cenocepacia</name>
    <dbReference type="NCBI Taxonomy" id="95486"/>
    <lineage>
        <taxon>Bacteria</taxon>
        <taxon>Pseudomonadati</taxon>
        <taxon>Pseudomonadota</taxon>
        <taxon>Betaproteobacteria</taxon>
        <taxon>Burkholderiales</taxon>
        <taxon>Burkholderiaceae</taxon>
        <taxon>Burkholderia</taxon>
        <taxon>Burkholderia cepacia complex</taxon>
    </lineage>
</organism>
<sequence>MQKRLYIMSPAEYELFTQQCNPPALLVVQRGGEVCWNKFEGAEAFWTALGEVHGFDWTTVEPCDGLHVAYYRAVPR</sequence>
<comment type="caution">
    <text evidence="1">The sequence shown here is derived from an EMBL/GenBank/DDBJ whole genome shotgun (WGS) entry which is preliminary data.</text>
</comment>
<gene>
    <name evidence="1" type="ORF">A8E72_16675</name>
</gene>
<evidence type="ECO:0000313" key="2">
    <source>
        <dbReference type="Proteomes" id="UP000188543"/>
    </source>
</evidence>